<gene>
    <name evidence="2" type="ORF">N0A02_26065</name>
</gene>
<sequence length="69" mass="7513">MKKIYLLGLLPIFLNVLGAVFSTKVEVFVGGIPAMLLWVIAGVLFTSAILYVIHVVDSRAAHPSMDVEK</sequence>
<organism evidence="2 3">
    <name type="scientific">Paraburkholderia acidicola</name>
    <dbReference type="NCBI Taxonomy" id="1912599"/>
    <lineage>
        <taxon>Bacteria</taxon>
        <taxon>Pseudomonadati</taxon>
        <taxon>Pseudomonadota</taxon>
        <taxon>Betaproteobacteria</taxon>
        <taxon>Burkholderiales</taxon>
        <taxon>Burkholderiaceae</taxon>
        <taxon>Paraburkholderia</taxon>
    </lineage>
</organism>
<evidence type="ECO:0000313" key="2">
    <source>
        <dbReference type="EMBL" id="MEQ5842926.1"/>
    </source>
</evidence>
<keyword evidence="1" id="KW-0812">Transmembrane</keyword>
<keyword evidence="3" id="KW-1185">Reference proteome</keyword>
<protein>
    <submittedName>
        <fullName evidence="2">Permease</fullName>
    </submittedName>
</protein>
<dbReference type="EMBL" id="JAOALG010000002">
    <property type="protein sequence ID" value="MEQ5842926.1"/>
    <property type="molecule type" value="Genomic_DNA"/>
</dbReference>
<dbReference type="RefSeq" id="WP_349544674.1">
    <property type="nucleotide sequence ID" value="NZ_JAOALG010000002.1"/>
</dbReference>
<reference evidence="2 3" key="1">
    <citation type="journal article" date="2024" name="Chem. Sci.">
        <title>Discovery of a lagriamide polyketide by integrated genome mining, isotopic labeling, and untargeted metabolomics.</title>
        <authorList>
            <person name="Fergusson C.H."/>
            <person name="Saulog J."/>
            <person name="Paulo B.S."/>
            <person name="Wilson D.M."/>
            <person name="Liu D.Y."/>
            <person name="Morehouse N.J."/>
            <person name="Waterworth S."/>
            <person name="Barkei J."/>
            <person name="Gray C.A."/>
            <person name="Kwan J.C."/>
            <person name="Eustaquio A.S."/>
            <person name="Linington R.G."/>
        </authorList>
    </citation>
    <scope>NUCLEOTIDE SEQUENCE [LARGE SCALE GENOMIC DNA]</scope>
    <source>
        <strain evidence="2 3">RL17-338-BIF-B</strain>
    </source>
</reference>
<name>A0ABV1LVJ5_9BURK</name>
<evidence type="ECO:0000256" key="1">
    <source>
        <dbReference type="SAM" id="Phobius"/>
    </source>
</evidence>
<comment type="caution">
    <text evidence="2">The sequence shown here is derived from an EMBL/GenBank/DDBJ whole genome shotgun (WGS) entry which is preliminary data.</text>
</comment>
<evidence type="ECO:0000313" key="3">
    <source>
        <dbReference type="Proteomes" id="UP001469089"/>
    </source>
</evidence>
<keyword evidence="1" id="KW-0472">Membrane</keyword>
<proteinExistence type="predicted"/>
<feature type="transmembrane region" description="Helical" evidence="1">
    <location>
        <begin position="28"/>
        <end position="53"/>
    </location>
</feature>
<dbReference type="Proteomes" id="UP001469089">
    <property type="component" value="Unassembled WGS sequence"/>
</dbReference>
<accession>A0ABV1LVJ5</accession>
<keyword evidence="1" id="KW-1133">Transmembrane helix</keyword>